<dbReference type="EMBL" id="KY494864">
    <property type="protein sequence ID" value="ARD70338.1"/>
    <property type="molecule type" value="Genomic_DNA"/>
</dbReference>
<proteinExistence type="predicted"/>
<organism evidence="1">
    <name type="scientific">Pseudomonas aeruginosa</name>
    <dbReference type="NCBI Taxonomy" id="287"/>
    <lineage>
        <taxon>Bacteria</taxon>
        <taxon>Pseudomonadati</taxon>
        <taxon>Pseudomonadota</taxon>
        <taxon>Gammaproteobacteria</taxon>
        <taxon>Pseudomonadales</taxon>
        <taxon>Pseudomonadaceae</taxon>
        <taxon>Pseudomonas</taxon>
    </lineage>
</organism>
<accession>A0A1V0M612</accession>
<name>A0A1V0M612_PSEAI</name>
<geneLocation type="plasmid" evidence="1">
    <name>pJB37</name>
</geneLocation>
<protein>
    <submittedName>
        <fullName evidence="1">Uncharacterized protein</fullName>
    </submittedName>
</protein>
<keyword evidence="1" id="KW-0614">Plasmid</keyword>
<reference evidence="1" key="1">
    <citation type="submission" date="2017-01" db="EMBL/GenBank/DDBJ databases">
        <title>Complete nucleotide sequence of an IncP-2 blaVIM-2-harboring megaplasmid from Pseudomonas aeruginosa.</title>
        <authorList>
            <person name="Botelho J."/>
            <person name="Grosso F."/>
            <person name="Mabrouk A."/>
            <person name="Peixe L."/>
        </authorList>
    </citation>
    <scope>NUCLEOTIDE SEQUENCE</scope>
    <source>
        <strain evidence="1">FFUP_PS_37</strain>
        <plasmid evidence="1">pJB37</plasmid>
    </source>
</reference>
<dbReference type="AlphaFoldDB" id="A0A1V0M612"/>
<sequence>MEPSSEECTSMKNTRSIVRAPQMALDFSFQLPTHVSINSRSPALVRAEEDDQVQAPSKRSAGAELGDMVVDDRVLSQGITTWRSLIDFAIRTGHTELYESEDGRQGLRRPGFRYAPISRLPERAPEYVKDVLTGRLASYLEQKKLHLTSARVAADDTFKAQVVLDGSTFQISIFEGRKLDSTWSFKLMDLPRTPGLKADDEEAQQAFVAKRIKRIQREGRIAGGDARLISKAVIRAVESILKNFEVSK</sequence>
<evidence type="ECO:0000313" key="1">
    <source>
        <dbReference type="EMBL" id="ARD70338.1"/>
    </source>
</evidence>